<dbReference type="SUPFAM" id="SSF54236">
    <property type="entry name" value="Ubiquitin-like"/>
    <property type="match status" value="1"/>
</dbReference>
<feature type="domain" description="SURP motif" evidence="9">
    <location>
        <begin position="132"/>
        <end position="174"/>
    </location>
</feature>
<dbReference type="GO" id="GO:0045292">
    <property type="term" value="P:mRNA cis splicing, via spliceosome"/>
    <property type="evidence" value="ECO:0007669"/>
    <property type="project" value="InterPro"/>
</dbReference>
<keyword evidence="2" id="KW-0507">mRNA processing</keyword>
<feature type="region of interest" description="Disordered" evidence="7">
    <location>
        <begin position="545"/>
        <end position="570"/>
    </location>
</feature>
<dbReference type="Pfam" id="PF01805">
    <property type="entry name" value="Surp"/>
    <property type="match status" value="2"/>
</dbReference>
<evidence type="ECO:0000313" key="11">
    <source>
        <dbReference type="Proteomes" id="UP000559256"/>
    </source>
</evidence>
<dbReference type="Pfam" id="PF00240">
    <property type="entry name" value="ubiquitin"/>
    <property type="match status" value="1"/>
</dbReference>
<dbReference type="GO" id="GO:0071004">
    <property type="term" value="C:U2-type prespliceosome"/>
    <property type="evidence" value="ECO:0007669"/>
    <property type="project" value="TreeGrafter"/>
</dbReference>
<dbReference type="InterPro" id="IPR000061">
    <property type="entry name" value="Surp"/>
</dbReference>
<dbReference type="Proteomes" id="UP000559256">
    <property type="component" value="Unassembled WGS sequence"/>
</dbReference>
<evidence type="ECO:0000256" key="3">
    <source>
        <dbReference type="ARBA" id="ARBA00022728"/>
    </source>
</evidence>
<feature type="compositionally biased region" description="Basic and acidic residues" evidence="7">
    <location>
        <begin position="342"/>
        <end position="355"/>
    </location>
</feature>
<dbReference type="GO" id="GO:0003723">
    <property type="term" value="F:RNA binding"/>
    <property type="evidence" value="ECO:0007669"/>
    <property type="project" value="InterPro"/>
</dbReference>
<comment type="caution">
    <text evidence="10">The sequence shown here is derived from an EMBL/GenBank/DDBJ whole genome shotgun (WGS) entry which is preliminary data.</text>
</comment>
<evidence type="ECO:0000313" key="10">
    <source>
        <dbReference type="EMBL" id="KAF5365703.1"/>
    </source>
</evidence>
<dbReference type="OrthoDB" id="447637at2759"/>
<feature type="region of interest" description="Disordered" evidence="7">
    <location>
        <begin position="82"/>
        <end position="109"/>
    </location>
</feature>
<feature type="region of interest" description="Disordered" evidence="7">
    <location>
        <begin position="38"/>
        <end position="58"/>
    </location>
</feature>
<dbReference type="Gene3D" id="1.10.10.790">
    <property type="entry name" value="Surp module"/>
    <property type="match status" value="2"/>
</dbReference>
<dbReference type="GO" id="GO:0000381">
    <property type="term" value="P:regulation of alternative mRNA splicing, via spliceosome"/>
    <property type="evidence" value="ECO:0007669"/>
    <property type="project" value="TreeGrafter"/>
</dbReference>
<dbReference type="PANTHER" id="PTHR15316:SF1">
    <property type="entry name" value="SPLICING FACTOR 3A SUBUNIT 1"/>
    <property type="match status" value="1"/>
</dbReference>
<dbReference type="Gene3D" id="3.10.20.90">
    <property type="entry name" value="Phosphatidylinositol 3-kinase Catalytic Subunit, Chain A, domain 1"/>
    <property type="match status" value="1"/>
</dbReference>
<evidence type="ECO:0000256" key="6">
    <source>
        <dbReference type="ARBA" id="ARBA00023242"/>
    </source>
</evidence>
<feature type="domain" description="SURP motif" evidence="9">
    <location>
        <begin position="27"/>
        <end position="71"/>
    </location>
</feature>
<feature type="region of interest" description="Disordered" evidence="7">
    <location>
        <begin position="299"/>
        <end position="355"/>
    </location>
</feature>
<dbReference type="InterPro" id="IPR035967">
    <property type="entry name" value="SWAP/Surp_sf"/>
</dbReference>
<keyword evidence="6" id="KW-0539">Nucleus</keyword>
<reference evidence="10 11" key="1">
    <citation type="journal article" date="2020" name="ISME J.">
        <title>Uncovering the hidden diversity of litter-decomposition mechanisms in mushroom-forming fungi.</title>
        <authorList>
            <person name="Floudas D."/>
            <person name="Bentzer J."/>
            <person name="Ahren D."/>
            <person name="Johansson T."/>
            <person name="Persson P."/>
            <person name="Tunlid A."/>
        </authorList>
    </citation>
    <scope>NUCLEOTIDE SEQUENCE [LARGE SCALE GENOMIC DNA]</scope>
    <source>
        <strain evidence="10 11">CBS 291.85</strain>
    </source>
</reference>
<comment type="subcellular location">
    <subcellularLocation>
        <location evidence="1">Nucleus</location>
    </subcellularLocation>
</comment>
<dbReference type="SUPFAM" id="SSF109905">
    <property type="entry name" value="Surp module (SWAP domain)"/>
    <property type="match status" value="2"/>
</dbReference>
<dbReference type="EMBL" id="JAACJM010000026">
    <property type="protein sequence ID" value="KAF5365703.1"/>
    <property type="molecule type" value="Genomic_DNA"/>
</dbReference>
<evidence type="ECO:0000256" key="2">
    <source>
        <dbReference type="ARBA" id="ARBA00022664"/>
    </source>
</evidence>
<gene>
    <name evidence="10" type="ORF">D9758_003136</name>
</gene>
<keyword evidence="5" id="KW-0508">mRNA splicing</keyword>
<evidence type="ECO:0000259" key="9">
    <source>
        <dbReference type="PROSITE" id="PS50128"/>
    </source>
</evidence>
<feature type="compositionally biased region" description="Low complexity" evidence="7">
    <location>
        <begin position="302"/>
        <end position="314"/>
    </location>
</feature>
<dbReference type="InterPro" id="IPR029071">
    <property type="entry name" value="Ubiquitin-like_domsf"/>
</dbReference>
<accession>A0A8H5GIV2</accession>
<dbReference type="InterPro" id="IPR000626">
    <property type="entry name" value="Ubiquitin-like_dom"/>
</dbReference>
<evidence type="ECO:0000256" key="4">
    <source>
        <dbReference type="ARBA" id="ARBA00022737"/>
    </source>
</evidence>
<feature type="compositionally biased region" description="Acidic residues" evidence="7">
    <location>
        <begin position="325"/>
        <end position="335"/>
    </location>
</feature>
<dbReference type="GO" id="GO:0071013">
    <property type="term" value="C:catalytic step 2 spliceosome"/>
    <property type="evidence" value="ECO:0007669"/>
    <property type="project" value="TreeGrafter"/>
</dbReference>
<dbReference type="AlphaFoldDB" id="A0A8H5GIV2"/>
<evidence type="ECO:0000256" key="1">
    <source>
        <dbReference type="ARBA" id="ARBA00004123"/>
    </source>
</evidence>
<proteinExistence type="predicted"/>
<sequence length="757" mass="83841">MDLDAPKDATSRFASGLILPPPEIKSVIDRTATFVARSANPPQFEDKIREGQRSDPKFSFLNPADPYHAYYRHKMDKIFKGEEEEEAPQSRDEKQQEGATPVPEKPVDVGLEPPTPIFIMDMPHISSLDLDTMKLTALFTARRGRGFLSALSSREGHNYQFDFLRPTHSLFGYFNRLVEQYTKVIHPDKDTLEELKSRSDEGARWRTLEISKKYAKWERRKREKEKKRQDDQEAERIAFAEIDWHDYAIVQTIEFTVADATSELPPPMSLQEVENMTLAQKRMAAMIMENTAEDVEAHRAKQAAAEAEAAAAVGSAGGANKDDEAAMEESDDEDQSVNASSRLEEEERQKEAERAKVLQASANVAGPMKIKTDYVPKLGSKNAKTSMTTCSICGQQIPVDELQEHMRIELLDPRWKEQRDALEARKAQASELQRGANVVSSLKNLARTRVDIFGAEADEERRKKEEEAERERRKEREKVVWDGHTASKANTLDKFSTSVNFDEQIAAIHRAKGLGPQETNAIGPGIGPAAAPPPLTTLPPPHASLPAPPQASSNPAFATATVSSGPQPASAYQPPPVMLPPLHFQGIDAAQPFGYQPAPGMPPTRMGALASANNALQSQTGTVRSADQMEGVEDDIPPAKRQKVNKIPGTQIASEEDWIAMHPHPISLRVQLADDPSKPEWKLDGSTITIPDVPLNLLVSSVRDRIIQQIDSTFPVSKIRLSYAGKMLTNASAIASYNMEDEDLLVFSVSAPRRGRA</sequence>
<dbReference type="PROSITE" id="PS50128">
    <property type="entry name" value="SURP"/>
    <property type="match status" value="2"/>
</dbReference>
<dbReference type="GO" id="GO:0005686">
    <property type="term" value="C:U2 snRNP"/>
    <property type="evidence" value="ECO:0007669"/>
    <property type="project" value="TreeGrafter"/>
</dbReference>
<evidence type="ECO:0000256" key="7">
    <source>
        <dbReference type="SAM" id="MobiDB-lite"/>
    </source>
</evidence>
<name>A0A8H5GIV2_9AGAR</name>
<dbReference type="PANTHER" id="PTHR15316">
    <property type="entry name" value="SPLICEOSOME ASSOCIATED PROTEIN 114/SWAP SPLICING FACTOR-RELATED"/>
    <property type="match status" value="1"/>
</dbReference>
<keyword evidence="11" id="KW-1185">Reference proteome</keyword>
<evidence type="ECO:0000259" key="8">
    <source>
        <dbReference type="PROSITE" id="PS50053"/>
    </source>
</evidence>
<protein>
    <submittedName>
        <fullName evidence="10">Uncharacterized protein</fullName>
    </submittedName>
</protein>
<dbReference type="InterPro" id="IPR022030">
    <property type="entry name" value="SF3A1_dom"/>
</dbReference>
<evidence type="ECO:0000256" key="5">
    <source>
        <dbReference type="ARBA" id="ARBA00023187"/>
    </source>
</evidence>
<dbReference type="FunFam" id="1.10.10.790:FF:000001">
    <property type="entry name" value="Splicing factor 3a, subunit 1"/>
    <property type="match status" value="1"/>
</dbReference>
<dbReference type="SMART" id="SM00648">
    <property type="entry name" value="SWAP"/>
    <property type="match status" value="2"/>
</dbReference>
<keyword evidence="3" id="KW-0747">Spliceosome</keyword>
<dbReference type="InterPro" id="IPR045146">
    <property type="entry name" value="SF3A1"/>
</dbReference>
<dbReference type="Pfam" id="PF12230">
    <property type="entry name" value="PRP21_like_P"/>
    <property type="match status" value="1"/>
</dbReference>
<organism evidence="10 11">
    <name type="scientific">Tetrapyrgos nigripes</name>
    <dbReference type="NCBI Taxonomy" id="182062"/>
    <lineage>
        <taxon>Eukaryota</taxon>
        <taxon>Fungi</taxon>
        <taxon>Dikarya</taxon>
        <taxon>Basidiomycota</taxon>
        <taxon>Agaricomycotina</taxon>
        <taxon>Agaricomycetes</taxon>
        <taxon>Agaricomycetidae</taxon>
        <taxon>Agaricales</taxon>
        <taxon>Marasmiineae</taxon>
        <taxon>Marasmiaceae</taxon>
        <taxon>Tetrapyrgos</taxon>
    </lineage>
</organism>
<dbReference type="PROSITE" id="PS50053">
    <property type="entry name" value="UBIQUITIN_2"/>
    <property type="match status" value="1"/>
</dbReference>
<feature type="domain" description="Ubiquitin-like" evidence="8">
    <location>
        <begin position="666"/>
        <end position="750"/>
    </location>
</feature>
<feature type="compositionally biased region" description="Basic and acidic residues" evidence="7">
    <location>
        <begin position="44"/>
        <end position="56"/>
    </location>
</feature>
<keyword evidence="4" id="KW-0677">Repeat</keyword>
<dbReference type="FunFam" id="1.10.10.790:FF:000002">
    <property type="entry name" value="Splicing factor 3A subunit 1"/>
    <property type="match status" value="1"/>
</dbReference>